<dbReference type="EMBL" id="NPOA01000002">
    <property type="protein sequence ID" value="PAV30767.1"/>
    <property type="molecule type" value="Genomic_DNA"/>
</dbReference>
<name>A0A2A2IGI7_9BACI</name>
<keyword evidence="1" id="KW-0812">Transmembrane</keyword>
<dbReference type="Proteomes" id="UP000218887">
    <property type="component" value="Unassembled WGS sequence"/>
</dbReference>
<feature type="transmembrane region" description="Helical" evidence="1">
    <location>
        <begin position="105"/>
        <end position="134"/>
    </location>
</feature>
<feature type="transmembrane region" description="Helical" evidence="1">
    <location>
        <begin position="176"/>
        <end position="198"/>
    </location>
</feature>
<evidence type="ECO:0008006" key="4">
    <source>
        <dbReference type="Google" id="ProtNLM"/>
    </source>
</evidence>
<evidence type="ECO:0000256" key="1">
    <source>
        <dbReference type="SAM" id="Phobius"/>
    </source>
</evidence>
<keyword evidence="1" id="KW-0472">Membrane</keyword>
<dbReference type="AlphaFoldDB" id="A0A2A2IGI7"/>
<organism evidence="2 3">
    <name type="scientific">Virgibacillus profundi</name>
    <dbReference type="NCBI Taxonomy" id="2024555"/>
    <lineage>
        <taxon>Bacteria</taxon>
        <taxon>Bacillati</taxon>
        <taxon>Bacillota</taxon>
        <taxon>Bacilli</taxon>
        <taxon>Bacillales</taxon>
        <taxon>Bacillaceae</taxon>
        <taxon>Virgibacillus</taxon>
    </lineage>
</organism>
<keyword evidence="1" id="KW-1133">Transmembrane helix</keyword>
<feature type="transmembrane region" description="Helical" evidence="1">
    <location>
        <begin position="25"/>
        <end position="48"/>
    </location>
</feature>
<protein>
    <recommendedName>
        <fullName evidence="4">DUF624 domain-containing protein</fullName>
    </recommendedName>
</protein>
<proteinExistence type="predicted"/>
<gene>
    <name evidence="2" type="ORF">CIL05_03325</name>
</gene>
<feature type="transmembrane region" description="Helical" evidence="1">
    <location>
        <begin position="79"/>
        <end position="99"/>
    </location>
</feature>
<feature type="transmembrane region" description="Helical" evidence="1">
    <location>
        <begin position="146"/>
        <end position="170"/>
    </location>
</feature>
<dbReference type="InterPro" id="IPR006938">
    <property type="entry name" value="DUF624"/>
</dbReference>
<evidence type="ECO:0000313" key="2">
    <source>
        <dbReference type="EMBL" id="PAV30767.1"/>
    </source>
</evidence>
<keyword evidence="3" id="KW-1185">Reference proteome</keyword>
<reference evidence="2 3" key="1">
    <citation type="submission" date="2017-08" db="EMBL/GenBank/DDBJ databases">
        <title>Virgibacillus indicus sp. nov. and Virgibacillus profoundi sp. nov, two moderately halophilic bacteria isolated from marine sediment by using the Microfluidic Streak Plate.</title>
        <authorList>
            <person name="Xu B."/>
            <person name="Hu B."/>
            <person name="Wang J."/>
            <person name="Zhu Y."/>
            <person name="Huang L."/>
            <person name="Du W."/>
            <person name="Huang Y."/>
        </authorList>
    </citation>
    <scope>NUCLEOTIDE SEQUENCE [LARGE SCALE GENOMIC DNA]</scope>
    <source>
        <strain evidence="2 3">IO3-P3-H5</strain>
    </source>
</reference>
<sequence>MIIEGWAGIVYRITEKIMKIAYLNLLWFLFLFPGLVLLGLFPSTIALFTTVRKMILEPDVKIFPLFWSTYKSEFIKGNLIGYILLMIGIVIALDVRFMSYQTSPLFVVLFYVLAAFMLIYLILLINFFPVYVHYDLNMFKQLKQSLFIGILRPLASVIMAVSLLAIWVIMYFSPGLIVFFGASGSAYILMFIATRNFVALEQKVSKGT</sequence>
<evidence type="ECO:0000313" key="3">
    <source>
        <dbReference type="Proteomes" id="UP000218887"/>
    </source>
</evidence>
<dbReference type="Pfam" id="PF04854">
    <property type="entry name" value="DUF624"/>
    <property type="match status" value="1"/>
</dbReference>
<comment type="caution">
    <text evidence="2">The sequence shown here is derived from an EMBL/GenBank/DDBJ whole genome shotgun (WGS) entry which is preliminary data.</text>
</comment>
<accession>A0A2A2IGI7</accession>
<dbReference type="OrthoDB" id="2182676at2"/>
<dbReference type="RefSeq" id="WP_095654097.1">
    <property type="nucleotide sequence ID" value="NZ_NPOA01000002.1"/>
</dbReference>